<dbReference type="PANTHER" id="PTHR11361">
    <property type="entry name" value="DNA MISMATCH REPAIR PROTEIN MUTS FAMILY MEMBER"/>
    <property type="match status" value="1"/>
</dbReference>
<evidence type="ECO:0000256" key="3">
    <source>
        <dbReference type="ARBA" id="ARBA00022741"/>
    </source>
</evidence>
<gene>
    <name evidence="9 12" type="primary">mutS</name>
    <name evidence="12" type="ORF">FYJ66_05655</name>
</gene>
<dbReference type="Pfam" id="PF01624">
    <property type="entry name" value="MutS_I"/>
    <property type="match status" value="1"/>
</dbReference>
<evidence type="ECO:0000256" key="10">
    <source>
        <dbReference type="RuleBase" id="RU003756"/>
    </source>
</evidence>
<dbReference type="RefSeq" id="WP_154572545.1">
    <property type="nucleotide sequence ID" value="NZ_VUNB01000004.1"/>
</dbReference>
<accession>A0A6A8MC71</accession>
<dbReference type="SUPFAM" id="SSF55271">
    <property type="entry name" value="DNA repair protein MutS, domain I"/>
    <property type="match status" value="1"/>
</dbReference>
<dbReference type="InterPro" id="IPR007695">
    <property type="entry name" value="DNA_mismatch_repair_MutS-lik_N"/>
</dbReference>
<keyword evidence="7 9" id="KW-0234">DNA repair</keyword>
<dbReference type="GO" id="GO:0030983">
    <property type="term" value="F:mismatched DNA binding"/>
    <property type="evidence" value="ECO:0007669"/>
    <property type="project" value="InterPro"/>
</dbReference>
<dbReference type="GO" id="GO:0006298">
    <property type="term" value="P:mismatch repair"/>
    <property type="evidence" value="ECO:0007669"/>
    <property type="project" value="UniProtKB-UniRule"/>
</dbReference>
<dbReference type="CDD" id="cd03284">
    <property type="entry name" value="ABC_MutS1"/>
    <property type="match status" value="1"/>
</dbReference>
<dbReference type="Pfam" id="PF00488">
    <property type="entry name" value="MutS_V"/>
    <property type="match status" value="1"/>
</dbReference>
<organism evidence="12">
    <name type="scientific">Baileyella intestinalis</name>
    <dbReference type="NCBI Taxonomy" id="2606709"/>
    <lineage>
        <taxon>Bacteria</taxon>
        <taxon>Bacillati</taxon>
        <taxon>Bacillota</taxon>
        <taxon>Clostridia</taxon>
        <taxon>Peptostreptococcales</taxon>
        <taxon>Anaerovoracaceae</taxon>
        <taxon>Baileyella</taxon>
    </lineage>
</organism>
<dbReference type="InterPro" id="IPR016151">
    <property type="entry name" value="DNA_mismatch_repair_MutS_N"/>
</dbReference>
<dbReference type="PROSITE" id="PS00486">
    <property type="entry name" value="DNA_MISMATCH_REPAIR_2"/>
    <property type="match status" value="1"/>
</dbReference>
<dbReference type="NCBIfam" id="NF003810">
    <property type="entry name" value="PRK05399.1"/>
    <property type="match status" value="1"/>
</dbReference>
<dbReference type="InterPro" id="IPR007860">
    <property type="entry name" value="DNA_mmatch_repair_MutS_con_dom"/>
</dbReference>
<dbReference type="InterPro" id="IPR045076">
    <property type="entry name" value="MutS"/>
</dbReference>
<evidence type="ECO:0000256" key="9">
    <source>
        <dbReference type="HAMAP-Rule" id="MF_00096"/>
    </source>
</evidence>
<keyword evidence="4 9" id="KW-0227">DNA damage</keyword>
<proteinExistence type="inferred from homology"/>
<dbReference type="InterPro" id="IPR007861">
    <property type="entry name" value="DNA_mismatch_repair_MutS_clamp"/>
</dbReference>
<comment type="function">
    <text evidence="8 9">This protein is involved in the repair of mismatches in DNA. It is possible that it carries out the mismatch recognition step. This protein has a weak ATPase activity.</text>
</comment>
<dbReference type="InterPro" id="IPR027417">
    <property type="entry name" value="P-loop_NTPase"/>
</dbReference>
<dbReference type="SUPFAM" id="SSF48334">
    <property type="entry name" value="DNA repair protein MutS, domain III"/>
    <property type="match status" value="1"/>
</dbReference>
<keyword evidence="6 9" id="KW-0238">DNA-binding</keyword>
<comment type="similarity">
    <text evidence="1 9 10">Belongs to the DNA mismatch repair MutS family.</text>
</comment>
<dbReference type="GO" id="GO:0005829">
    <property type="term" value="C:cytosol"/>
    <property type="evidence" value="ECO:0007669"/>
    <property type="project" value="TreeGrafter"/>
</dbReference>
<dbReference type="Pfam" id="PF05190">
    <property type="entry name" value="MutS_IV"/>
    <property type="match status" value="1"/>
</dbReference>
<reference evidence="12" key="1">
    <citation type="submission" date="2019-09" db="EMBL/GenBank/DDBJ databases">
        <title>In-depth cultivation of the pig gut microbiome towards novel bacterial diversity and tailored functional studies.</title>
        <authorList>
            <person name="Wylensek D."/>
            <person name="Hitch T.C.A."/>
            <person name="Clavel T."/>
        </authorList>
    </citation>
    <scope>NUCLEOTIDE SEQUENCE</scope>
    <source>
        <strain evidence="12">RF-744-FAT-WT-3</strain>
    </source>
</reference>
<dbReference type="InterPro" id="IPR036678">
    <property type="entry name" value="MutS_con_dom_sf"/>
</dbReference>
<dbReference type="SMART" id="SM00533">
    <property type="entry name" value="MUTSd"/>
    <property type="match status" value="1"/>
</dbReference>
<name>A0A6A8MC71_9FIRM</name>
<dbReference type="FunFam" id="3.40.50.300:FF:000870">
    <property type="entry name" value="MutS protein homolog 4"/>
    <property type="match status" value="1"/>
</dbReference>
<evidence type="ECO:0000259" key="11">
    <source>
        <dbReference type="PROSITE" id="PS00486"/>
    </source>
</evidence>
<dbReference type="NCBIfam" id="TIGR01070">
    <property type="entry name" value="mutS1"/>
    <property type="match status" value="1"/>
</dbReference>
<dbReference type="SUPFAM" id="SSF52540">
    <property type="entry name" value="P-loop containing nucleoside triphosphate hydrolases"/>
    <property type="match status" value="1"/>
</dbReference>
<dbReference type="InterPro" id="IPR007696">
    <property type="entry name" value="DNA_mismatch_repair_MutS_core"/>
</dbReference>
<dbReference type="GO" id="GO:0005524">
    <property type="term" value="F:ATP binding"/>
    <property type="evidence" value="ECO:0007669"/>
    <property type="project" value="UniProtKB-UniRule"/>
</dbReference>
<dbReference type="SMART" id="SM00534">
    <property type="entry name" value="MUTSac"/>
    <property type="match status" value="1"/>
</dbReference>
<dbReference type="GO" id="GO:0140664">
    <property type="term" value="F:ATP-dependent DNA damage sensor activity"/>
    <property type="evidence" value="ECO:0007669"/>
    <property type="project" value="InterPro"/>
</dbReference>
<dbReference type="InterPro" id="IPR017261">
    <property type="entry name" value="DNA_mismatch_repair_MutS/MSH"/>
</dbReference>
<comment type="caution">
    <text evidence="12">The sequence shown here is derived from an EMBL/GenBank/DDBJ whole genome shotgun (WGS) entry which is preliminary data.</text>
</comment>
<dbReference type="EMBL" id="VUNB01000004">
    <property type="protein sequence ID" value="MST69077.1"/>
    <property type="molecule type" value="Genomic_DNA"/>
</dbReference>
<protein>
    <recommendedName>
        <fullName evidence="2 9">DNA mismatch repair protein MutS</fullName>
    </recommendedName>
</protein>
<dbReference type="PANTHER" id="PTHR11361:SF34">
    <property type="entry name" value="DNA MISMATCH REPAIR PROTEIN MSH1, MITOCHONDRIAL"/>
    <property type="match status" value="1"/>
</dbReference>
<keyword evidence="5 9" id="KW-0067">ATP-binding</keyword>
<keyword evidence="3 9" id="KW-0547">Nucleotide-binding</keyword>
<dbReference type="AlphaFoldDB" id="A0A6A8MC71"/>
<dbReference type="HAMAP" id="MF_00096">
    <property type="entry name" value="MutS"/>
    <property type="match status" value="1"/>
</dbReference>
<dbReference type="FunFam" id="1.10.1420.10:FF:000002">
    <property type="entry name" value="DNA mismatch repair protein MutS"/>
    <property type="match status" value="1"/>
</dbReference>
<evidence type="ECO:0000256" key="5">
    <source>
        <dbReference type="ARBA" id="ARBA00022840"/>
    </source>
</evidence>
<evidence type="ECO:0000256" key="2">
    <source>
        <dbReference type="ARBA" id="ARBA00021982"/>
    </source>
</evidence>
<dbReference type="InterPro" id="IPR000432">
    <property type="entry name" value="DNA_mismatch_repair_MutS_C"/>
</dbReference>
<dbReference type="InterPro" id="IPR036187">
    <property type="entry name" value="DNA_mismatch_repair_MutS_sf"/>
</dbReference>
<evidence type="ECO:0000256" key="7">
    <source>
        <dbReference type="ARBA" id="ARBA00023204"/>
    </source>
</evidence>
<evidence type="ECO:0000313" key="12">
    <source>
        <dbReference type="EMBL" id="MST69077.1"/>
    </source>
</evidence>
<evidence type="ECO:0000256" key="6">
    <source>
        <dbReference type="ARBA" id="ARBA00023125"/>
    </source>
</evidence>
<dbReference type="PIRSF" id="PIRSF037677">
    <property type="entry name" value="DNA_mis_repair_Msh6"/>
    <property type="match status" value="1"/>
</dbReference>
<dbReference type="Gene3D" id="3.40.50.300">
    <property type="entry name" value="P-loop containing nucleotide triphosphate hydrolases"/>
    <property type="match status" value="1"/>
</dbReference>
<sequence length="883" mass="97682">MALSPMMQQYNEIKRSYQDCLLMFRLGDFYELFFEDAETASRELGLTLTGRNCGLKERAPMCGVPFHAADSYISTLVKKGHKVAICEQLEDPATAKGIVKRDVIRVVTPGTLDFDQNDSRNLFIASLNISGNTGSLAYSDVSTGELYALEVKIDGRDDSLGSELAKIGPGEIILTGSTLERLSQVIGDDLRAYYYNVLDDSYYKKGTCERVIKEHFSIESLLPLGIEDRPGLISSVGSILMYLTDTQKQDPSQITELILNDPSGHMILDRATVRNLELLETLYDKNIQGSLLGVLDKTETAMGGRLLKRYILQPLTDPEEINLRLDGVEALVNDRDLLDLVSSSLRKIYDFERLSARVSSGRANAKDLTALKLTLQALPELHRALKSSNSKLLSEIDSQLGDFEELADSIDRAVVDDPPFLITEGGIIKDGFNQELDDLKDSIADAKNWITGLEASEKERTGIRTLKVGYNKVFGYYIDVSKSAIDKVPEEYVRKQTLVNNERYITPELKEKETLVFSAEARINALEYSIFSTLRNNIKPYIPALQKASSAVGILDVLSSFAKVSISGGFVRPDVDSGDVIQIKEGRHPAVEKMIGREMFIPNDVLMDCSSESMLIITGPNMSGKSTYMRQTAVIVLMAQIGCFVPAGSARIGVVDRVFTRIGASDNLAYGQSTFFVEMSELANILRNATNRSLVILDEIGRGTSTFDGLSIAWSTVEYLCREGHKIRTMFATHYHELTVLDKKHDCIKNLSVDVSENGSDILFLHHIKEGAASKSYGIHVAKIAGIPYQVRRGAQAKLQELEAGEAASRTGRGISNEQISIFDQVASPEPEADSSLELYKDAMDTVRSVDVNQITPVKALNILCTLQEQIKEIDQIDQTDTE</sequence>
<feature type="binding site" evidence="9">
    <location>
        <begin position="619"/>
        <end position="626"/>
    </location>
    <ligand>
        <name>ATP</name>
        <dbReference type="ChEBI" id="CHEBI:30616"/>
    </ligand>
</feature>
<dbReference type="Pfam" id="PF05192">
    <property type="entry name" value="MutS_III"/>
    <property type="match status" value="1"/>
</dbReference>
<dbReference type="Gene3D" id="1.10.1420.10">
    <property type="match status" value="2"/>
</dbReference>
<dbReference type="SUPFAM" id="SSF53150">
    <property type="entry name" value="DNA repair protein MutS, domain II"/>
    <property type="match status" value="1"/>
</dbReference>
<feature type="domain" description="DNA mismatch repair proteins mutS family" evidence="11">
    <location>
        <begin position="693"/>
        <end position="709"/>
    </location>
</feature>
<evidence type="ECO:0000256" key="4">
    <source>
        <dbReference type="ARBA" id="ARBA00022763"/>
    </source>
</evidence>
<dbReference type="FunFam" id="3.40.1170.10:FF:000001">
    <property type="entry name" value="DNA mismatch repair protein MutS"/>
    <property type="match status" value="1"/>
</dbReference>
<dbReference type="Gene3D" id="3.30.420.110">
    <property type="entry name" value="MutS, connector domain"/>
    <property type="match status" value="1"/>
</dbReference>
<dbReference type="Gene3D" id="3.40.1170.10">
    <property type="entry name" value="DNA repair protein MutS, domain I"/>
    <property type="match status" value="1"/>
</dbReference>
<evidence type="ECO:0000256" key="1">
    <source>
        <dbReference type="ARBA" id="ARBA00006271"/>
    </source>
</evidence>
<evidence type="ECO:0000256" key="8">
    <source>
        <dbReference type="ARBA" id="ARBA00024647"/>
    </source>
</evidence>
<dbReference type="GO" id="GO:0003684">
    <property type="term" value="F:damaged DNA binding"/>
    <property type="evidence" value="ECO:0007669"/>
    <property type="project" value="UniProtKB-UniRule"/>
</dbReference>
<dbReference type="InterPro" id="IPR005748">
    <property type="entry name" value="DNA_mismatch_repair_MutS"/>
</dbReference>
<dbReference type="Pfam" id="PF05188">
    <property type="entry name" value="MutS_II"/>
    <property type="match status" value="1"/>
</dbReference>